<evidence type="ECO:0000256" key="7">
    <source>
        <dbReference type="ARBA" id="ARBA00023236"/>
    </source>
</evidence>
<organism evidence="15 16">
    <name type="scientific">Polynucleobacter aenigmaticus</name>
    <dbReference type="NCBI Taxonomy" id="1743164"/>
    <lineage>
        <taxon>Bacteria</taxon>
        <taxon>Pseudomonadati</taxon>
        <taxon>Pseudomonadota</taxon>
        <taxon>Betaproteobacteria</taxon>
        <taxon>Burkholderiales</taxon>
        <taxon>Burkholderiaceae</taxon>
        <taxon>Polynucleobacter</taxon>
    </lineage>
</organism>
<evidence type="ECO:0000256" key="2">
    <source>
        <dbReference type="ARBA" id="ARBA00022763"/>
    </source>
</evidence>
<dbReference type="InterPro" id="IPR013520">
    <property type="entry name" value="Ribonucl_H"/>
</dbReference>
<dbReference type="OrthoDB" id="9803913at2"/>
<dbReference type="PROSITE" id="PS50164">
    <property type="entry name" value="GIY_YIG"/>
    <property type="match status" value="1"/>
</dbReference>
<keyword evidence="6" id="KW-0234">DNA repair</keyword>
<dbReference type="GO" id="GO:0004527">
    <property type="term" value="F:exonuclease activity"/>
    <property type="evidence" value="ECO:0007669"/>
    <property type="project" value="UniProtKB-ARBA"/>
</dbReference>
<keyword evidence="5" id="KW-0267">Excision nuclease</keyword>
<evidence type="ECO:0000256" key="5">
    <source>
        <dbReference type="ARBA" id="ARBA00022881"/>
    </source>
</evidence>
<dbReference type="Proteomes" id="UP000198104">
    <property type="component" value="Unassembled WGS sequence"/>
</dbReference>
<keyword evidence="3" id="KW-0228">DNA excision</keyword>
<evidence type="ECO:0000313" key="16">
    <source>
        <dbReference type="Proteomes" id="UP000198104"/>
    </source>
</evidence>
<dbReference type="GO" id="GO:0006260">
    <property type="term" value="P:DNA replication"/>
    <property type="evidence" value="ECO:0007669"/>
    <property type="project" value="InterPro"/>
</dbReference>
<dbReference type="EMBL" id="NGUO01000007">
    <property type="protein sequence ID" value="OWS71937.1"/>
    <property type="molecule type" value="Genomic_DNA"/>
</dbReference>
<dbReference type="SMART" id="SM00479">
    <property type="entry name" value="EXOIII"/>
    <property type="match status" value="1"/>
</dbReference>
<reference evidence="15 16" key="1">
    <citation type="submission" date="2017-05" db="EMBL/GenBank/DDBJ databases">
        <title>Polynucleobacter sp. MWH-K35W1 isolated from the permanently anoxic monimolimnion of a meromictic lake.</title>
        <authorList>
            <person name="Hahn M.W."/>
        </authorList>
    </citation>
    <scope>NUCLEOTIDE SEQUENCE [LARGE SCALE GENOMIC DNA]</scope>
    <source>
        <strain evidence="15 16">MWH-K35W1</strain>
    </source>
</reference>
<evidence type="ECO:0000256" key="1">
    <source>
        <dbReference type="ARBA" id="ARBA00012417"/>
    </source>
</evidence>
<gene>
    <name evidence="15" type="ORF">CBI30_04500</name>
</gene>
<keyword evidence="16" id="KW-1185">Reference proteome</keyword>
<dbReference type="Pfam" id="PF00929">
    <property type="entry name" value="RNase_T"/>
    <property type="match status" value="1"/>
</dbReference>
<dbReference type="SMART" id="SM00465">
    <property type="entry name" value="GIYc"/>
    <property type="match status" value="1"/>
</dbReference>
<dbReference type="AlphaFoldDB" id="A0A254QAM0"/>
<comment type="subunit">
    <text evidence="9">DNA polymerase III contains a core (composed of alpha, epsilon and theta chains) that associates with a tau subunit. This core dimerizes to form the POLIII' complex. PolIII' associates with the gamma complex (composed of gamma, delta, delta', psi and chi chains) and with the beta chain to form the complete DNA polymerase III complex.</text>
</comment>
<evidence type="ECO:0000256" key="8">
    <source>
        <dbReference type="ARBA" id="ARBA00025483"/>
    </source>
</evidence>
<dbReference type="InterPro" id="IPR012337">
    <property type="entry name" value="RNaseH-like_sf"/>
</dbReference>
<dbReference type="InterPro" id="IPR047296">
    <property type="entry name" value="GIY-YIG_UvrC_Cho"/>
</dbReference>
<evidence type="ECO:0000256" key="11">
    <source>
        <dbReference type="ARBA" id="ARBA00042138"/>
    </source>
</evidence>
<evidence type="ECO:0000259" key="14">
    <source>
        <dbReference type="PROSITE" id="PS50164"/>
    </source>
</evidence>
<comment type="function">
    <text evidence="8">DNA polymerase III is a complex, multichain enzyme responsible for most of the replicative synthesis in bacteria. The epsilon subunit contain the editing function and is a proofreading 3'-5' exonuclease.</text>
</comment>
<dbReference type="PANTHER" id="PTHR30562:SF10">
    <property type="entry name" value="EXCINUCLEASE CHO"/>
    <property type="match status" value="1"/>
</dbReference>
<dbReference type="CDD" id="cd06127">
    <property type="entry name" value="DEDDh"/>
    <property type="match status" value="1"/>
</dbReference>
<dbReference type="InterPro" id="IPR000305">
    <property type="entry name" value="GIY-YIG_endonuc"/>
</dbReference>
<evidence type="ECO:0000256" key="4">
    <source>
        <dbReference type="ARBA" id="ARBA00022801"/>
    </source>
</evidence>
<evidence type="ECO:0000256" key="10">
    <source>
        <dbReference type="ARBA" id="ARBA00040756"/>
    </source>
</evidence>
<evidence type="ECO:0000256" key="9">
    <source>
        <dbReference type="ARBA" id="ARBA00026073"/>
    </source>
</evidence>
<dbReference type="Gene3D" id="3.30.420.10">
    <property type="entry name" value="Ribonuclease H-like superfamily/Ribonuclease H"/>
    <property type="match status" value="1"/>
</dbReference>
<accession>A0A254QAM0</accession>
<dbReference type="InterPro" id="IPR050066">
    <property type="entry name" value="UvrABC_protein_C"/>
</dbReference>
<dbReference type="EC" id="2.7.7.7" evidence="1"/>
<dbReference type="NCBIfam" id="TIGR00573">
    <property type="entry name" value="dnaq"/>
    <property type="match status" value="1"/>
</dbReference>
<dbReference type="GO" id="GO:0003677">
    <property type="term" value="F:DNA binding"/>
    <property type="evidence" value="ECO:0007669"/>
    <property type="project" value="InterPro"/>
</dbReference>
<dbReference type="InterPro" id="IPR006054">
    <property type="entry name" value="DnaQ"/>
</dbReference>
<keyword evidence="7" id="KW-0742">SOS response</keyword>
<evidence type="ECO:0000313" key="15">
    <source>
        <dbReference type="EMBL" id="OWS71937.1"/>
    </source>
</evidence>
<dbReference type="InterPro" id="IPR036397">
    <property type="entry name" value="RNaseH_sf"/>
</dbReference>
<feature type="domain" description="GIY-YIG" evidence="14">
    <location>
        <begin position="204"/>
        <end position="282"/>
    </location>
</feature>
<dbReference type="SUPFAM" id="SSF82771">
    <property type="entry name" value="GIY-YIG endonuclease"/>
    <property type="match status" value="1"/>
</dbReference>
<dbReference type="InterPro" id="IPR035901">
    <property type="entry name" value="GIY-YIG_endonuc_sf"/>
</dbReference>
<dbReference type="Gene3D" id="3.40.1440.10">
    <property type="entry name" value="GIY-YIG endonuclease"/>
    <property type="match status" value="1"/>
</dbReference>
<protein>
    <recommendedName>
        <fullName evidence="10">Excinuclease cho</fullName>
        <ecNumber evidence="1">2.7.7.7</ecNumber>
    </recommendedName>
    <alternativeName>
        <fullName evidence="12">Endonuclease cho</fullName>
    </alternativeName>
    <alternativeName>
        <fullName evidence="11">UvrC homolog protein</fullName>
    </alternativeName>
</protein>
<name>A0A254QAM0_9BURK</name>
<dbReference type="GO" id="GO:0009432">
    <property type="term" value="P:SOS response"/>
    <property type="evidence" value="ECO:0007669"/>
    <property type="project" value="UniProtKB-KW"/>
</dbReference>
<dbReference type="FunFam" id="3.30.420.10:FF:000045">
    <property type="entry name" value="3'-5' exonuclease DinG"/>
    <property type="match status" value="1"/>
</dbReference>
<sequence length="475" mass="53713">MSLSDHEYPPIAFVDIETTGSHFERDRITEVGIKSLIHDQVETWESLINPQACIPQNIQSLTGIRPEMVIKQPTFENLAAEIARELEGKIFVAHNARFDYGFLKASFKRAGIDFKPKVLCTVKLSRLLFPEQPRHNLDTIISAHHLELSSRHRALGDADLLLQFWRVCEAKLGRDALLKAVNQLIANASLPPNIDKALVDSIPEKPGCYIFYGENQVPLYIGKSISLRSRVMGHFQGALTLRKEMKLSLQVRDIDWIETSGELGALILESRLIKERMPSMNIKLRRSKDLCAWRLEFDEDGVLTPYLVGHRELDPGIQENLYGLFYSKREANSYLKAIAKKYRLCEALLGLEKRIDGKACFGYQVRQCGGACIGHSPIELHNLQLKTALELFQVQVWPYSGPAAIKEAGHMHVVDRWRYLGTAINEEELYELADSGEAEFDLDIYKILKKALAGSFKCQVIPLVLMDPALAHPIV</sequence>
<evidence type="ECO:0000256" key="12">
    <source>
        <dbReference type="ARBA" id="ARBA00042732"/>
    </source>
</evidence>
<keyword evidence="4" id="KW-0378">Hydrolase</keyword>
<dbReference type="GO" id="GO:0009380">
    <property type="term" value="C:excinuclease repair complex"/>
    <property type="evidence" value="ECO:0007669"/>
    <property type="project" value="TreeGrafter"/>
</dbReference>
<comment type="caution">
    <text evidence="15">The sequence shown here is derived from an EMBL/GenBank/DDBJ whole genome shotgun (WGS) entry which is preliminary data.</text>
</comment>
<dbReference type="SUPFAM" id="SSF53098">
    <property type="entry name" value="Ribonuclease H-like"/>
    <property type="match status" value="1"/>
</dbReference>
<evidence type="ECO:0000256" key="13">
    <source>
        <dbReference type="ARBA" id="ARBA00049244"/>
    </source>
</evidence>
<dbReference type="RefSeq" id="WP_088527132.1">
    <property type="nucleotide sequence ID" value="NZ_NGUO01000007.1"/>
</dbReference>
<evidence type="ECO:0000256" key="3">
    <source>
        <dbReference type="ARBA" id="ARBA00022769"/>
    </source>
</evidence>
<dbReference type="GO" id="GO:0006289">
    <property type="term" value="P:nucleotide-excision repair"/>
    <property type="evidence" value="ECO:0007669"/>
    <property type="project" value="InterPro"/>
</dbReference>
<dbReference type="CDD" id="cd10434">
    <property type="entry name" value="GIY-YIG_UvrC_Cho"/>
    <property type="match status" value="1"/>
</dbReference>
<dbReference type="PANTHER" id="PTHR30562">
    <property type="entry name" value="UVRC/OXIDOREDUCTASE"/>
    <property type="match status" value="1"/>
</dbReference>
<dbReference type="GO" id="GO:0003887">
    <property type="term" value="F:DNA-directed DNA polymerase activity"/>
    <property type="evidence" value="ECO:0007669"/>
    <property type="project" value="UniProtKB-EC"/>
</dbReference>
<evidence type="ECO:0000256" key="6">
    <source>
        <dbReference type="ARBA" id="ARBA00023204"/>
    </source>
</evidence>
<keyword evidence="2" id="KW-0227">DNA damage</keyword>
<proteinExistence type="predicted"/>
<comment type="catalytic activity">
    <reaction evidence="13">
        <text>DNA(n) + a 2'-deoxyribonucleoside 5'-triphosphate = DNA(n+1) + diphosphate</text>
        <dbReference type="Rhea" id="RHEA:22508"/>
        <dbReference type="Rhea" id="RHEA-COMP:17339"/>
        <dbReference type="Rhea" id="RHEA-COMP:17340"/>
        <dbReference type="ChEBI" id="CHEBI:33019"/>
        <dbReference type="ChEBI" id="CHEBI:61560"/>
        <dbReference type="ChEBI" id="CHEBI:173112"/>
        <dbReference type="EC" id="2.7.7.7"/>
    </reaction>
</comment>